<proteinExistence type="predicted"/>
<dbReference type="Proteomes" id="UP000887013">
    <property type="component" value="Unassembled WGS sequence"/>
</dbReference>
<dbReference type="OrthoDB" id="10475987at2759"/>
<keyword evidence="2" id="KW-1185">Reference proteome</keyword>
<gene>
    <name evidence="1" type="ORF">NPIL_696931</name>
</gene>
<accession>A0A8X6ULH3</accession>
<sequence length="103" mass="11752">MIVACELESTFEEFGNTKFDTSFRKVAVPRNASVKSRAIVYVSQWRATCDGRTSTNEKDSGQLSHFHLNRSLHEHSIAFLRTLFSGGIQQLLWEQNPNKNVVH</sequence>
<evidence type="ECO:0000313" key="1">
    <source>
        <dbReference type="EMBL" id="GFU48462.1"/>
    </source>
</evidence>
<organism evidence="1 2">
    <name type="scientific">Nephila pilipes</name>
    <name type="common">Giant wood spider</name>
    <name type="synonym">Nephila maculata</name>
    <dbReference type="NCBI Taxonomy" id="299642"/>
    <lineage>
        <taxon>Eukaryota</taxon>
        <taxon>Metazoa</taxon>
        <taxon>Ecdysozoa</taxon>
        <taxon>Arthropoda</taxon>
        <taxon>Chelicerata</taxon>
        <taxon>Arachnida</taxon>
        <taxon>Araneae</taxon>
        <taxon>Araneomorphae</taxon>
        <taxon>Entelegynae</taxon>
        <taxon>Araneoidea</taxon>
        <taxon>Nephilidae</taxon>
        <taxon>Nephila</taxon>
    </lineage>
</organism>
<comment type="caution">
    <text evidence="1">The sequence shown here is derived from an EMBL/GenBank/DDBJ whole genome shotgun (WGS) entry which is preliminary data.</text>
</comment>
<dbReference type="AlphaFoldDB" id="A0A8X6ULH3"/>
<name>A0A8X6ULH3_NEPPI</name>
<evidence type="ECO:0000313" key="2">
    <source>
        <dbReference type="Proteomes" id="UP000887013"/>
    </source>
</evidence>
<dbReference type="EMBL" id="BMAW01086713">
    <property type="protein sequence ID" value="GFU48462.1"/>
    <property type="molecule type" value="Genomic_DNA"/>
</dbReference>
<reference evidence="1" key="1">
    <citation type="submission" date="2020-08" db="EMBL/GenBank/DDBJ databases">
        <title>Multicomponent nature underlies the extraordinary mechanical properties of spider dragline silk.</title>
        <authorList>
            <person name="Kono N."/>
            <person name="Nakamura H."/>
            <person name="Mori M."/>
            <person name="Yoshida Y."/>
            <person name="Ohtoshi R."/>
            <person name="Malay A.D."/>
            <person name="Moran D.A.P."/>
            <person name="Tomita M."/>
            <person name="Numata K."/>
            <person name="Arakawa K."/>
        </authorList>
    </citation>
    <scope>NUCLEOTIDE SEQUENCE</scope>
</reference>
<protein>
    <submittedName>
        <fullName evidence="1">Uncharacterized protein</fullName>
    </submittedName>
</protein>